<dbReference type="AlphaFoldDB" id="A0AAV7RXS7"/>
<protein>
    <submittedName>
        <fullName evidence="2">Uncharacterized protein</fullName>
    </submittedName>
</protein>
<sequence length="228" mass="25662">MDPRGTVGRNRKMRLSGIQIPVVHKRDVEAQEEDAETQEEDAETQEEERDEVGGLRERTYVGRDKKAESEDGVLGTRREEEPHAEWSYREQLTPKGSPEEGKRNPGTPRDCHVPGGAWLQQDLQESGESLVEMETVQQGAPMEEATRNLNAKLKNHPRKRNAPVSKDGPPIKKGLSSRKTQESSHMSFGDACHQTKQRLSSLKGEQQELTNNYDEAEAEDLTAISIHQ</sequence>
<dbReference type="Proteomes" id="UP001066276">
    <property type="component" value="Chromosome 5"/>
</dbReference>
<feature type="region of interest" description="Disordered" evidence="1">
    <location>
        <begin position="1"/>
        <end position="228"/>
    </location>
</feature>
<feature type="compositionally biased region" description="Basic and acidic residues" evidence="1">
    <location>
        <begin position="76"/>
        <end position="88"/>
    </location>
</feature>
<comment type="caution">
    <text evidence="2">The sequence shown here is derived from an EMBL/GenBank/DDBJ whole genome shotgun (WGS) entry which is preliminary data.</text>
</comment>
<keyword evidence="3" id="KW-1185">Reference proteome</keyword>
<evidence type="ECO:0000313" key="3">
    <source>
        <dbReference type="Proteomes" id="UP001066276"/>
    </source>
</evidence>
<reference evidence="2" key="1">
    <citation type="journal article" date="2022" name="bioRxiv">
        <title>Sequencing and chromosome-scale assembly of the giantPleurodeles waltlgenome.</title>
        <authorList>
            <person name="Brown T."/>
            <person name="Elewa A."/>
            <person name="Iarovenko S."/>
            <person name="Subramanian E."/>
            <person name="Araus A.J."/>
            <person name="Petzold A."/>
            <person name="Susuki M."/>
            <person name="Suzuki K.-i.T."/>
            <person name="Hayashi T."/>
            <person name="Toyoda A."/>
            <person name="Oliveira C."/>
            <person name="Osipova E."/>
            <person name="Leigh N.D."/>
            <person name="Simon A."/>
            <person name="Yun M.H."/>
        </authorList>
    </citation>
    <scope>NUCLEOTIDE SEQUENCE</scope>
    <source>
        <strain evidence="2">20211129_DDA</strain>
        <tissue evidence="2">Liver</tissue>
    </source>
</reference>
<feature type="compositionally biased region" description="Polar residues" evidence="1">
    <location>
        <begin position="197"/>
        <end position="213"/>
    </location>
</feature>
<evidence type="ECO:0000256" key="1">
    <source>
        <dbReference type="SAM" id="MobiDB-lite"/>
    </source>
</evidence>
<feature type="compositionally biased region" description="Basic and acidic residues" evidence="1">
    <location>
        <begin position="51"/>
        <end position="69"/>
    </location>
</feature>
<dbReference type="EMBL" id="JANPWB010000009">
    <property type="protein sequence ID" value="KAJ1156795.1"/>
    <property type="molecule type" value="Genomic_DNA"/>
</dbReference>
<proteinExistence type="predicted"/>
<accession>A0AAV7RXS7</accession>
<feature type="compositionally biased region" description="Acidic residues" evidence="1">
    <location>
        <begin position="30"/>
        <end position="50"/>
    </location>
</feature>
<name>A0AAV7RXS7_PLEWA</name>
<gene>
    <name evidence="2" type="ORF">NDU88_009512</name>
</gene>
<organism evidence="2 3">
    <name type="scientific">Pleurodeles waltl</name>
    <name type="common">Iberian ribbed newt</name>
    <dbReference type="NCBI Taxonomy" id="8319"/>
    <lineage>
        <taxon>Eukaryota</taxon>
        <taxon>Metazoa</taxon>
        <taxon>Chordata</taxon>
        <taxon>Craniata</taxon>
        <taxon>Vertebrata</taxon>
        <taxon>Euteleostomi</taxon>
        <taxon>Amphibia</taxon>
        <taxon>Batrachia</taxon>
        <taxon>Caudata</taxon>
        <taxon>Salamandroidea</taxon>
        <taxon>Salamandridae</taxon>
        <taxon>Pleurodelinae</taxon>
        <taxon>Pleurodeles</taxon>
    </lineage>
</organism>
<evidence type="ECO:0000313" key="2">
    <source>
        <dbReference type="EMBL" id="KAJ1156795.1"/>
    </source>
</evidence>